<keyword evidence="5 7" id="KW-0460">Magnesium</keyword>
<dbReference type="SMART" id="SM00788">
    <property type="entry name" value="Adenylsucc_synt"/>
    <property type="match status" value="1"/>
</dbReference>
<dbReference type="InterPro" id="IPR001114">
    <property type="entry name" value="Adenylosuccinate_synthetase"/>
</dbReference>
<feature type="binding site" evidence="7">
    <location>
        <begin position="338"/>
        <end position="340"/>
    </location>
    <ligand>
        <name>GTP</name>
        <dbReference type="ChEBI" id="CHEBI:37565"/>
    </ligand>
</feature>
<sequence>MSFRHTLVVDLGYGDAGKGTMVDWLCADRAERGQRVTAVVRFNGGAQAAHNVVTSSRVGVPGRHHTFAQFGSGTLHGVPTHLSRYMVVDPLALPGEADHLRRLGVPDPFALLSVDRSALLSTPWHRAANRVREVRRGADRHGSCGMGVGETAAFALSFPDDAPRAGDARSPAVLRRKLAAVRDRLAAELGPLDVPPLPDVAEAFLAFGRAVTLVDSSRDVLKGRCVFEGAQGVLLDEWRGWHPFTTWSTTTFDNALALLAEAGQAGDALRLGVVRSYTTRHGAGPLVTYDAALTAALPDPHNGHGAWQGAFRVGYFDAVAHRYAIEVCGGVDALAVTHMDVARRRRLKMCLSYRDFGPLTPGEFGDLAYQEKLTGRLAQAVPVYGDFADVGEALGAPVMVESYGPAYLDKVAFR</sequence>
<keyword evidence="2 7" id="KW-0479">Metal-binding</keyword>
<evidence type="ECO:0000256" key="2">
    <source>
        <dbReference type="ARBA" id="ARBA00022723"/>
    </source>
</evidence>
<dbReference type="AlphaFoldDB" id="A0A8J3Q6S9"/>
<dbReference type="GO" id="GO:0005737">
    <property type="term" value="C:cytoplasm"/>
    <property type="evidence" value="ECO:0007669"/>
    <property type="project" value="UniProtKB-SubCell"/>
</dbReference>
<dbReference type="UniPathway" id="UPA00075">
    <property type="reaction ID" value="UER00335"/>
</dbReference>
<evidence type="ECO:0000313" key="9">
    <source>
        <dbReference type="Proteomes" id="UP000612899"/>
    </source>
</evidence>
<feature type="active site" description="Proton acceptor" evidence="7">
    <location>
        <position position="15"/>
    </location>
</feature>
<proteinExistence type="inferred from homology"/>
<evidence type="ECO:0000256" key="4">
    <source>
        <dbReference type="ARBA" id="ARBA00022755"/>
    </source>
</evidence>
<comment type="caution">
    <text evidence="8">The sequence shown here is derived from an EMBL/GenBank/DDBJ whole genome shotgun (WGS) entry which is preliminary data.</text>
</comment>
<organism evidence="8 9">
    <name type="scientific">Rhizocola hellebori</name>
    <dbReference type="NCBI Taxonomy" id="1392758"/>
    <lineage>
        <taxon>Bacteria</taxon>
        <taxon>Bacillati</taxon>
        <taxon>Actinomycetota</taxon>
        <taxon>Actinomycetes</taxon>
        <taxon>Micromonosporales</taxon>
        <taxon>Micromonosporaceae</taxon>
        <taxon>Rhizocola</taxon>
    </lineage>
</organism>
<evidence type="ECO:0000256" key="6">
    <source>
        <dbReference type="ARBA" id="ARBA00023134"/>
    </source>
</evidence>
<dbReference type="GO" id="GO:0004019">
    <property type="term" value="F:adenylosuccinate synthase activity"/>
    <property type="evidence" value="ECO:0007669"/>
    <property type="project" value="UniProtKB-UniRule"/>
</dbReference>
<comment type="subunit">
    <text evidence="7">Homodimer.</text>
</comment>
<dbReference type="RefSeq" id="WP_275412607.1">
    <property type="nucleotide sequence ID" value="NZ_BONY01000011.1"/>
</dbReference>
<keyword evidence="9" id="KW-1185">Reference proteome</keyword>
<dbReference type="GO" id="GO:0000287">
    <property type="term" value="F:magnesium ion binding"/>
    <property type="evidence" value="ECO:0007669"/>
    <property type="project" value="UniProtKB-UniRule"/>
</dbReference>
<feature type="binding site" evidence="7">
    <location>
        <position position="15"/>
    </location>
    <ligand>
        <name>Mg(2+)</name>
        <dbReference type="ChEBI" id="CHEBI:18420"/>
    </ligand>
</feature>
<dbReference type="EC" id="6.3.4.4" evidence="7"/>
<dbReference type="EMBL" id="BONY01000011">
    <property type="protein sequence ID" value="GIH04175.1"/>
    <property type="molecule type" value="Genomic_DNA"/>
</dbReference>
<dbReference type="SUPFAM" id="SSF52540">
    <property type="entry name" value="P-loop containing nucleoside triphosphate hydrolases"/>
    <property type="match status" value="1"/>
</dbReference>
<dbReference type="Proteomes" id="UP000612899">
    <property type="component" value="Unassembled WGS sequence"/>
</dbReference>
<dbReference type="PANTHER" id="PTHR11846:SF0">
    <property type="entry name" value="ADENYLOSUCCINATE SYNTHETASE"/>
    <property type="match status" value="1"/>
</dbReference>
<comment type="catalytic activity">
    <reaction evidence="7">
        <text>IMP + L-aspartate + GTP = N(6)-(1,2-dicarboxyethyl)-AMP + GDP + phosphate + 2 H(+)</text>
        <dbReference type="Rhea" id="RHEA:15753"/>
        <dbReference type="ChEBI" id="CHEBI:15378"/>
        <dbReference type="ChEBI" id="CHEBI:29991"/>
        <dbReference type="ChEBI" id="CHEBI:37565"/>
        <dbReference type="ChEBI" id="CHEBI:43474"/>
        <dbReference type="ChEBI" id="CHEBI:57567"/>
        <dbReference type="ChEBI" id="CHEBI:58053"/>
        <dbReference type="ChEBI" id="CHEBI:58189"/>
        <dbReference type="EC" id="6.3.4.4"/>
    </reaction>
</comment>
<keyword evidence="4 7" id="KW-0658">Purine biosynthesis</keyword>
<reference evidence="8" key="1">
    <citation type="submission" date="2021-01" db="EMBL/GenBank/DDBJ databases">
        <title>Whole genome shotgun sequence of Rhizocola hellebori NBRC 109834.</title>
        <authorList>
            <person name="Komaki H."/>
            <person name="Tamura T."/>
        </authorList>
    </citation>
    <scope>NUCLEOTIDE SEQUENCE</scope>
    <source>
        <strain evidence="8">NBRC 109834</strain>
    </source>
</reference>
<dbReference type="HAMAP" id="MF_00011">
    <property type="entry name" value="Adenylosucc_synth"/>
    <property type="match status" value="1"/>
</dbReference>
<feature type="binding site" description="in other chain" evidence="7">
    <location>
        <position position="231"/>
    </location>
    <ligand>
        <name>IMP</name>
        <dbReference type="ChEBI" id="CHEBI:58053"/>
        <note>ligand shared between dimeric partners</note>
    </ligand>
</feature>
<comment type="caution">
    <text evidence="7">Lacks conserved residue(s) required for the propagation of feature annotation.</text>
</comment>
<dbReference type="PANTHER" id="PTHR11846">
    <property type="entry name" value="ADENYLOSUCCINATE SYNTHETASE"/>
    <property type="match status" value="1"/>
</dbReference>
<dbReference type="InterPro" id="IPR042109">
    <property type="entry name" value="Adenylosuccinate_synth_dom1"/>
</dbReference>
<keyword evidence="6 7" id="KW-0342">GTP-binding</keyword>
<comment type="function">
    <text evidence="7">Plays an important role in the de novo pathway of purine nucleotide biosynthesis. Catalyzes the first committed step in the biosynthesis of AMP from IMP.</text>
</comment>
<comment type="subcellular location">
    <subcellularLocation>
        <location evidence="7">Cytoplasm</location>
    </subcellularLocation>
</comment>
<protein>
    <recommendedName>
        <fullName evidence="7">Adenylosuccinate synthetase</fullName>
        <shortName evidence="7">AMPSase</shortName>
        <shortName evidence="7">AdSS</shortName>
        <ecNumber evidence="7">6.3.4.4</ecNumber>
    </recommendedName>
    <alternativeName>
        <fullName evidence="7">IMP--aspartate ligase</fullName>
    </alternativeName>
</protein>
<gene>
    <name evidence="8" type="primary">purA_1</name>
    <name evidence="7" type="synonym">purA</name>
    <name evidence="8" type="ORF">Rhe02_22420</name>
</gene>
<keyword evidence="3 7" id="KW-0547">Nucleotide-binding</keyword>
<keyword evidence="7" id="KW-0963">Cytoplasm</keyword>
<dbReference type="InterPro" id="IPR042111">
    <property type="entry name" value="Adenylosuccinate_synth_dom3"/>
</dbReference>
<evidence type="ECO:0000313" key="8">
    <source>
        <dbReference type="EMBL" id="GIH04175.1"/>
    </source>
</evidence>
<comment type="pathway">
    <text evidence="7">Purine metabolism; AMP biosynthesis via de novo pathway; AMP from IMP: step 1/2.</text>
</comment>
<dbReference type="GO" id="GO:0005525">
    <property type="term" value="F:GTP binding"/>
    <property type="evidence" value="ECO:0007669"/>
    <property type="project" value="UniProtKB-UniRule"/>
</dbReference>
<name>A0A8J3Q6S9_9ACTN</name>
<evidence type="ECO:0000256" key="3">
    <source>
        <dbReference type="ARBA" id="ARBA00022741"/>
    </source>
</evidence>
<dbReference type="GO" id="GO:0044208">
    <property type="term" value="P:'de novo' AMP biosynthetic process"/>
    <property type="evidence" value="ECO:0007669"/>
    <property type="project" value="UniProtKB-UniRule"/>
</dbReference>
<dbReference type="InterPro" id="IPR027417">
    <property type="entry name" value="P-loop_NTPase"/>
</dbReference>
<accession>A0A8J3Q6S9</accession>
<evidence type="ECO:0000256" key="7">
    <source>
        <dbReference type="HAMAP-Rule" id="MF_00011"/>
    </source>
</evidence>
<dbReference type="Gene3D" id="3.40.440.10">
    <property type="entry name" value="Adenylosuccinate Synthetase, subunit A, domain 1"/>
    <property type="match status" value="1"/>
</dbReference>
<dbReference type="GO" id="GO:0046040">
    <property type="term" value="P:IMP metabolic process"/>
    <property type="evidence" value="ECO:0007669"/>
    <property type="project" value="TreeGrafter"/>
</dbReference>
<evidence type="ECO:0000256" key="5">
    <source>
        <dbReference type="ARBA" id="ARBA00022842"/>
    </source>
</evidence>
<evidence type="ECO:0000256" key="1">
    <source>
        <dbReference type="ARBA" id="ARBA00022598"/>
    </source>
</evidence>
<dbReference type="InterPro" id="IPR042110">
    <property type="entry name" value="Adenylosuccinate_synth_dom2"/>
</dbReference>
<keyword evidence="1 7" id="KW-0436">Ligase</keyword>
<feature type="binding site" description="in other chain" evidence="7">
    <location>
        <position position="246"/>
    </location>
    <ligand>
        <name>IMP</name>
        <dbReference type="ChEBI" id="CHEBI:58053"/>
        <note>ligand shared between dimeric partners</note>
    </ligand>
</feature>
<dbReference type="Gene3D" id="1.10.300.10">
    <property type="entry name" value="Adenylosuccinate Synthetase, subunit A, domain 2"/>
    <property type="match status" value="1"/>
</dbReference>
<comment type="cofactor">
    <cofactor evidence="7">
        <name>Mg(2+)</name>
        <dbReference type="ChEBI" id="CHEBI:18420"/>
    </cofactor>
    <text evidence="7">Binds 1 Mg(2+) ion per subunit.</text>
</comment>
<feature type="active site" description="Proton donor" evidence="7">
    <location>
        <position position="50"/>
    </location>
</feature>
<dbReference type="Pfam" id="PF00709">
    <property type="entry name" value="Adenylsucc_synt"/>
    <property type="match status" value="1"/>
</dbReference>
<dbReference type="Gene3D" id="3.90.170.10">
    <property type="entry name" value="Adenylosuccinate Synthetase, subunit A, domain 3"/>
    <property type="match status" value="1"/>
</dbReference>
<comment type="similarity">
    <text evidence="7">Belongs to the adenylosuccinate synthetase family.</text>
</comment>